<comment type="caution">
    <text evidence="2">The sequence shown here is derived from an EMBL/GenBank/DDBJ whole genome shotgun (WGS) entry which is preliminary data.</text>
</comment>
<reference evidence="2" key="1">
    <citation type="submission" date="2021-06" db="EMBL/GenBank/DDBJ databases">
        <title>Comparative genomics, transcriptomics and evolutionary studies reveal genomic signatures of adaptation to plant cell wall in hemibiotrophic fungi.</title>
        <authorList>
            <consortium name="DOE Joint Genome Institute"/>
            <person name="Baroncelli R."/>
            <person name="Diaz J.F."/>
            <person name="Benocci T."/>
            <person name="Peng M."/>
            <person name="Battaglia E."/>
            <person name="Haridas S."/>
            <person name="Andreopoulos W."/>
            <person name="Labutti K."/>
            <person name="Pangilinan J."/>
            <person name="Floch G.L."/>
            <person name="Makela M.R."/>
            <person name="Henrissat B."/>
            <person name="Grigoriev I.V."/>
            <person name="Crouch J.A."/>
            <person name="De Vries R.P."/>
            <person name="Sukno S.A."/>
            <person name="Thon M.R."/>
        </authorList>
    </citation>
    <scope>NUCLEOTIDE SEQUENCE</scope>
    <source>
        <strain evidence="2">CBS 193.32</strain>
    </source>
</reference>
<gene>
    <name evidence="2" type="ORF">BDP55DRAFT_630192</name>
</gene>
<keyword evidence="3" id="KW-1185">Reference proteome</keyword>
<dbReference type="GeneID" id="85456646"/>
<dbReference type="RefSeq" id="XP_060431772.1">
    <property type="nucleotide sequence ID" value="XM_060572120.1"/>
</dbReference>
<feature type="region of interest" description="Disordered" evidence="1">
    <location>
        <begin position="1"/>
        <end position="27"/>
    </location>
</feature>
<name>A0AAJ0F036_9PEZI</name>
<evidence type="ECO:0000313" key="2">
    <source>
        <dbReference type="EMBL" id="KAK1688077.1"/>
    </source>
</evidence>
<evidence type="ECO:0000256" key="1">
    <source>
        <dbReference type="SAM" id="MobiDB-lite"/>
    </source>
</evidence>
<dbReference type="AlphaFoldDB" id="A0AAJ0F036"/>
<dbReference type="Proteomes" id="UP001224890">
    <property type="component" value="Unassembled WGS sequence"/>
</dbReference>
<evidence type="ECO:0000313" key="3">
    <source>
        <dbReference type="Proteomes" id="UP001224890"/>
    </source>
</evidence>
<dbReference type="EMBL" id="JAHMHR010000013">
    <property type="protein sequence ID" value="KAK1688077.1"/>
    <property type="molecule type" value="Genomic_DNA"/>
</dbReference>
<protein>
    <submittedName>
        <fullName evidence="2">Uncharacterized protein</fullName>
    </submittedName>
</protein>
<organism evidence="2 3">
    <name type="scientific">Colletotrichum godetiae</name>
    <dbReference type="NCBI Taxonomy" id="1209918"/>
    <lineage>
        <taxon>Eukaryota</taxon>
        <taxon>Fungi</taxon>
        <taxon>Dikarya</taxon>
        <taxon>Ascomycota</taxon>
        <taxon>Pezizomycotina</taxon>
        <taxon>Sordariomycetes</taxon>
        <taxon>Hypocreomycetidae</taxon>
        <taxon>Glomerellales</taxon>
        <taxon>Glomerellaceae</taxon>
        <taxon>Colletotrichum</taxon>
        <taxon>Colletotrichum acutatum species complex</taxon>
    </lineage>
</organism>
<sequence length="422" mass="46642">MDGGSLGVPKGNVAPQEEQPTARKEARCRPVGDVIAASSRHTLSRLRVERSQYIPTQLQNNRPGLLASYRTDMSLVKAVFAALTIGWIVTRPHPSTMARILIGEGPWEATETHLERPTFRMQLSSVALTLRRKSLSLEAVAKQRLKDWEVSSLGLLEYGFGSNATNHGDFQVLTNSWLDCKDLDSSTYLRRPPSYFEEEQVASRLLSGSVMLSEIANQTPVSNPASVNFAWASVLGLQPAMQQPSMPHHLTAILRRLPLSSRISIIVNMDLRIARTRPGIGSHQPNLVLFMTDSRRDRQSGHGSQPTHHRKISYRSAWGTPEAIHLQWVPEGCCASPLSSDLHAELNPYHYPPNPTLQRHATWMMAAWLVCSGVQRCCAAELCVTTTEMFHSPASSSCLGRLAAGRHQPFRKAAVAPRPDGA</sequence>
<accession>A0AAJ0F036</accession>
<proteinExistence type="predicted"/>